<reference evidence="2" key="1">
    <citation type="submission" date="2024-07" db="EMBL/GenBank/DDBJ databases">
        <title>Halotolerant mesophilic bacterium Ornithinibacillus sp. 4-3, sp. nov., isolated from soil.</title>
        <authorList>
            <person name="Sidarenka A.V."/>
            <person name="Guliayeva D.E."/>
            <person name="Leanovich S.I."/>
            <person name="Hileuskaya K.S."/>
            <person name="Akhremchuk A.E."/>
            <person name="Sikolenko M.A."/>
            <person name="Valentovich L.N."/>
        </authorList>
    </citation>
    <scope>NUCLEOTIDE SEQUENCE</scope>
    <source>
        <strain evidence="2">4-3</strain>
    </source>
</reference>
<protein>
    <submittedName>
        <fullName evidence="2">VOC family protein</fullName>
    </submittedName>
</protein>
<evidence type="ECO:0000313" key="2">
    <source>
        <dbReference type="EMBL" id="XDK34454.1"/>
    </source>
</evidence>
<dbReference type="PANTHER" id="PTHR33990">
    <property type="entry name" value="PROTEIN YJDN-RELATED"/>
    <property type="match status" value="1"/>
</dbReference>
<evidence type="ECO:0000259" key="1">
    <source>
        <dbReference type="Pfam" id="PF06983"/>
    </source>
</evidence>
<dbReference type="EMBL" id="CP162599">
    <property type="protein sequence ID" value="XDK34454.1"/>
    <property type="molecule type" value="Genomic_DNA"/>
</dbReference>
<dbReference type="Gene3D" id="3.30.720.100">
    <property type="match status" value="1"/>
</dbReference>
<feature type="domain" description="PhnB-like" evidence="1">
    <location>
        <begin position="4"/>
        <end position="131"/>
    </location>
</feature>
<accession>A0AB39HVX1</accession>
<dbReference type="Gene3D" id="3.10.180.10">
    <property type="entry name" value="2,3-Dihydroxybiphenyl 1,2-Dioxygenase, domain 1"/>
    <property type="match status" value="1"/>
</dbReference>
<name>A0AB39HVX1_9BACI</name>
<dbReference type="RefSeq" id="WP_368655125.1">
    <property type="nucleotide sequence ID" value="NZ_CP162599.1"/>
</dbReference>
<feature type="domain" description="PhnB-like" evidence="1">
    <location>
        <begin position="143"/>
        <end position="262"/>
    </location>
</feature>
<dbReference type="CDD" id="cd06588">
    <property type="entry name" value="PhnB_like"/>
    <property type="match status" value="2"/>
</dbReference>
<gene>
    <name evidence="2" type="ORF">AB4Y30_08930</name>
</gene>
<dbReference type="AlphaFoldDB" id="A0AB39HVX1"/>
<dbReference type="SUPFAM" id="SSF54593">
    <property type="entry name" value="Glyoxalase/Bleomycin resistance protein/Dihydroxybiphenyl dioxygenase"/>
    <property type="match status" value="2"/>
</dbReference>
<dbReference type="InterPro" id="IPR029068">
    <property type="entry name" value="Glyas_Bleomycin-R_OHBP_Dase"/>
</dbReference>
<sequence length="303" mass="34902">MTNQKIVPHLWFDTEAKEAVAFYSSIFPESKVTHSMVLYDTPSGNADLISFELWGTKFMAISAGPYFKFNSTISFMVNFDPSREKNASKIIDEVWNKLSEEGTVLMPLDKYPFSEKYGWIQDKYGLSWQLILTNPEGEERPPIIPSLLFTNDVCGKAEEAARFYLSIFQNGKEGHIARYPKGMEPNMEGTIMFSDFMLEHQWFVAMDSAEAHSFHFNEAISFMVYCDTQEEIDYYWNQLTAVPASEQCGWLKDKYGLSWQIVPKEMDDMMENGTDEQIASLNQATLKMKKLDLAELRKAYKSI</sequence>
<proteinExistence type="predicted"/>
<dbReference type="InterPro" id="IPR028973">
    <property type="entry name" value="PhnB-like"/>
</dbReference>
<dbReference type="Gene3D" id="3.30.720.110">
    <property type="match status" value="1"/>
</dbReference>
<dbReference type="Pfam" id="PF06983">
    <property type="entry name" value="3-dmu-9_3-mt"/>
    <property type="match status" value="2"/>
</dbReference>
<organism evidence="2">
    <name type="scientific">Ornithinibacillus sp. 4-3</name>
    <dbReference type="NCBI Taxonomy" id="3231488"/>
    <lineage>
        <taxon>Bacteria</taxon>
        <taxon>Bacillati</taxon>
        <taxon>Bacillota</taxon>
        <taxon>Bacilli</taxon>
        <taxon>Bacillales</taxon>
        <taxon>Bacillaceae</taxon>
        <taxon>Ornithinibacillus</taxon>
    </lineage>
</organism>